<sequence length="135" mass="14440">MLTPNVHSAKIVAETLSTCGSGSPSRPSSQCRACRTHGHDAECLSAIPPTGEGVSGFRDLFFLAWPGTSGFAHSPLIKTPRAHHRHIDRDRREATTRRLSLPFLSSHLGTVMSQFNSAASVVVVTVVLVVVVVVV</sequence>
<dbReference type="AlphaFoldDB" id="A0AAV4HEF2"/>
<name>A0AAV4HEF2_9GAST</name>
<dbReference type="EMBL" id="BMAT01005544">
    <property type="protein sequence ID" value="GFR95446.1"/>
    <property type="molecule type" value="Genomic_DNA"/>
</dbReference>
<gene>
    <name evidence="2" type="ORF">ElyMa_002694100</name>
</gene>
<keyword evidence="1" id="KW-1133">Transmembrane helix</keyword>
<keyword evidence="1" id="KW-0472">Membrane</keyword>
<comment type="caution">
    <text evidence="2">The sequence shown here is derived from an EMBL/GenBank/DDBJ whole genome shotgun (WGS) entry which is preliminary data.</text>
</comment>
<accession>A0AAV4HEF2</accession>
<evidence type="ECO:0000313" key="2">
    <source>
        <dbReference type="EMBL" id="GFR95446.1"/>
    </source>
</evidence>
<evidence type="ECO:0000256" key="1">
    <source>
        <dbReference type="SAM" id="Phobius"/>
    </source>
</evidence>
<dbReference type="Proteomes" id="UP000762676">
    <property type="component" value="Unassembled WGS sequence"/>
</dbReference>
<evidence type="ECO:0000313" key="3">
    <source>
        <dbReference type="Proteomes" id="UP000762676"/>
    </source>
</evidence>
<protein>
    <submittedName>
        <fullName evidence="2">Uncharacterized protein</fullName>
    </submittedName>
</protein>
<proteinExistence type="predicted"/>
<keyword evidence="1" id="KW-0812">Transmembrane</keyword>
<reference evidence="2 3" key="1">
    <citation type="journal article" date="2021" name="Elife">
        <title>Chloroplast acquisition without the gene transfer in kleptoplastic sea slugs, Plakobranchus ocellatus.</title>
        <authorList>
            <person name="Maeda T."/>
            <person name="Takahashi S."/>
            <person name="Yoshida T."/>
            <person name="Shimamura S."/>
            <person name="Takaki Y."/>
            <person name="Nagai Y."/>
            <person name="Toyoda A."/>
            <person name="Suzuki Y."/>
            <person name="Arimoto A."/>
            <person name="Ishii H."/>
            <person name="Satoh N."/>
            <person name="Nishiyama T."/>
            <person name="Hasebe M."/>
            <person name="Maruyama T."/>
            <person name="Minagawa J."/>
            <person name="Obokata J."/>
            <person name="Shigenobu S."/>
        </authorList>
    </citation>
    <scope>NUCLEOTIDE SEQUENCE [LARGE SCALE GENOMIC DNA]</scope>
</reference>
<keyword evidence="3" id="KW-1185">Reference proteome</keyword>
<feature type="transmembrane region" description="Helical" evidence="1">
    <location>
        <begin position="115"/>
        <end position="134"/>
    </location>
</feature>
<organism evidence="2 3">
    <name type="scientific">Elysia marginata</name>
    <dbReference type="NCBI Taxonomy" id="1093978"/>
    <lineage>
        <taxon>Eukaryota</taxon>
        <taxon>Metazoa</taxon>
        <taxon>Spiralia</taxon>
        <taxon>Lophotrochozoa</taxon>
        <taxon>Mollusca</taxon>
        <taxon>Gastropoda</taxon>
        <taxon>Heterobranchia</taxon>
        <taxon>Euthyneura</taxon>
        <taxon>Panpulmonata</taxon>
        <taxon>Sacoglossa</taxon>
        <taxon>Placobranchoidea</taxon>
        <taxon>Plakobranchidae</taxon>
        <taxon>Elysia</taxon>
    </lineage>
</organism>